<sequence>MSSLEDAADALGALPTTFTFAQATAAGMNKHTLYRLRDSGVIESLGRGIYRRGDGELADHGLIAIATAAPMATLCLSSALARHGLSDDIPAAPDIALPRGSRPPAVRANARWHSFAADAFTIGRSLTAVDSETSIGIYSPERSIIDAFRTRGCEGHELGNEALRRWLRRRGSQPGDLLSLAQHWPRTLTPLGTALEVLL</sequence>
<dbReference type="Proteomes" id="UP001500957">
    <property type="component" value="Unassembled WGS sequence"/>
</dbReference>
<evidence type="ECO:0000313" key="2">
    <source>
        <dbReference type="EMBL" id="GAA0638191.1"/>
    </source>
</evidence>
<dbReference type="InterPro" id="IPR025159">
    <property type="entry name" value="AbiEi_N"/>
</dbReference>
<evidence type="ECO:0000259" key="1">
    <source>
        <dbReference type="Pfam" id="PF13338"/>
    </source>
</evidence>
<evidence type="ECO:0000313" key="3">
    <source>
        <dbReference type="Proteomes" id="UP001500957"/>
    </source>
</evidence>
<protein>
    <recommendedName>
        <fullName evidence="1">AbiEi antitoxin N-terminal domain-containing protein</fullName>
    </recommendedName>
</protein>
<accession>A0ABN1HCJ8</accession>
<dbReference type="Pfam" id="PF13338">
    <property type="entry name" value="AbiEi_4"/>
    <property type="match status" value="1"/>
</dbReference>
<organism evidence="2 3">
    <name type="scientific">Sporichthya brevicatena</name>
    <dbReference type="NCBI Taxonomy" id="171442"/>
    <lineage>
        <taxon>Bacteria</taxon>
        <taxon>Bacillati</taxon>
        <taxon>Actinomycetota</taxon>
        <taxon>Actinomycetes</taxon>
        <taxon>Sporichthyales</taxon>
        <taxon>Sporichthyaceae</taxon>
        <taxon>Sporichthya</taxon>
    </lineage>
</organism>
<dbReference type="EMBL" id="BAAAHE010000057">
    <property type="protein sequence ID" value="GAA0638191.1"/>
    <property type="molecule type" value="Genomic_DNA"/>
</dbReference>
<feature type="domain" description="AbiEi antitoxin N-terminal" evidence="1">
    <location>
        <begin position="17"/>
        <end position="52"/>
    </location>
</feature>
<comment type="caution">
    <text evidence="2">The sequence shown here is derived from an EMBL/GenBank/DDBJ whole genome shotgun (WGS) entry which is preliminary data.</text>
</comment>
<keyword evidence="3" id="KW-1185">Reference proteome</keyword>
<reference evidence="2 3" key="1">
    <citation type="journal article" date="2019" name="Int. J. Syst. Evol. Microbiol.">
        <title>The Global Catalogue of Microorganisms (GCM) 10K type strain sequencing project: providing services to taxonomists for standard genome sequencing and annotation.</title>
        <authorList>
            <consortium name="The Broad Institute Genomics Platform"/>
            <consortium name="The Broad Institute Genome Sequencing Center for Infectious Disease"/>
            <person name="Wu L."/>
            <person name="Ma J."/>
        </authorList>
    </citation>
    <scope>NUCLEOTIDE SEQUENCE [LARGE SCALE GENOMIC DNA]</scope>
    <source>
        <strain evidence="2 3">JCM 10671</strain>
    </source>
</reference>
<dbReference type="RefSeq" id="WP_344609667.1">
    <property type="nucleotide sequence ID" value="NZ_BAAAHE010000057.1"/>
</dbReference>
<proteinExistence type="predicted"/>
<gene>
    <name evidence="2" type="ORF">GCM10009547_48200</name>
</gene>
<name>A0ABN1HCJ8_9ACTN</name>